<dbReference type="InterPro" id="IPR013595">
    <property type="entry name" value="Pept_S33_TAP-like_C"/>
</dbReference>
<feature type="domain" description="Peptidase S33 tripeptidyl aminopeptidase-like C-terminal" evidence="1">
    <location>
        <begin position="364"/>
        <end position="411"/>
    </location>
</feature>
<dbReference type="STRING" id="1884261.A0A5C3Q370"/>
<dbReference type="AlphaFoldDB" id="A0A5C3Q370"/>
<proteinExistence type="predicted"/>
<dbReference type="Proteomes" id="UP000305067">
    <property type="component" value="Unassembled WGS sequence"/>
</dbReference>
<gene>
    <name evidence="2" type="ORF">BDV98DRAFT_598536</name>
</gene>
<evidence type="ECO:0000313" key="2">
    <source>
        <dbReference type="EMBL" id="TFK95489.1"/>
    </source>
</evidence>
<sequence length="413" mass="45106">MYITHTDRRTSSWQRAALALLSASAFTGASAAYIKKRQGSESPSFDWTSVPLNYSNPEEGFGAVPLISSPSPLVNTSSYRGPVLINPGGPGGSGVDMVVGLGSYVQNLLGKEFDILSFDPRGTQCQCSYARVNYPGTAEEELQWIQKYTQWVDLTEDSWPTLPERMKEIEEFALLSKRERGDVLKHATTDNVARDMLSIDNIERMIIDGVLDQEGYYNNDFTLNIADGDKALTWFFGTCADAGPERCSFHAESSEAIRERYHGVETLVKNSKIILPDGIHFDVNFMQALMFSLLYDPGTFPLLAEILASIEQNDMAPILEHLAKGAGVSPFVTVSLRCTDTAVVNDTAEELEEYSVRVGSASEYFSGAVAGVRLSCGGWKVNPDNFKGPMGGNTSFPLLFVGNTADPATPLLA</sequence>
<name>A0A5C3Q370_9AGAR</name>
<accession>A0A5C3Q370</accession>
<protein>
    <recommendedName>
        <fullName evidence="1">Peptidase S33 tripeptidyl aminopeptidase-like C-terminal domain-containing protein</fullName>
    </recommendedName>
</protein>
<dbReference type="Pfam" id="PF08386">
    <property type="entry name" value="Abhydrolase_4"/>
    <property type="match status" value="1"/>
</dbReference>
<evidence type="ECO:0000259" key="1">
    <source>
        <dbReference type="Pfam" id="PF08386"/>
    </source>
</evidence>
<reference evidence="2 3" key="1">
    <citation type="journal article" date="2019" name="Nat. Ecol. Evol.">
        <title>Megaphylogeny resolves global patterns of mushroom evolution.</title>
        <authorList>
            <person name="Varga T."/>
            <person name="Krizsan K."/>
            <person name="Foldi C."/>
            <person name="Dima B."/>
            <person name="Sanchez-Garcia M."/>
            <person name="Sanchez-Ramirez S."/>
            <person name="Szollosi G.J."/>
            <person name="Szarkandi J.G."/>
            <person name="Papp V."/>
            <person name="Albert L."/>
            <person name="Andreopoulos W."/>
            <person name="Angelini C."/>
            <person name="Antonin V."/>
            <person name="Barry K.W."/>
            <person name="Bougher N.L."/>
            <person name="Buchanan P."/>
            <person name="Buyck B."/>
            <person name="Bense V."/>
            <person name="Catcheside P."/>
            <person name="Chovatia M."/>
            <person name="Cooper J."/>
            <person name="Damon W."/>
            <person name="Desjardin D."/>
            <person name="Finy P."/>
            <person name="Geml J."/>
            <person name="Haridas S."/>
            <person name="Hughes K."/>
            <person name="Justo A."/>
            <person name="Karasinski D."/>
            <person name="Kautmanova I."/>
            <person name="Kiss B."/>
            <person name="Kocsube S."/>
            <person name="Kotiranta H."/>
            <person name="LaButti K.M."/>
            <person name="Lechner B.E."/>
            <person name="Liimatainen K."/>
            <person name="Lipzen A."/>
            <person name="Lukacs Z."/>
            <person name="Mihaltcheva S."/>
            <person name="Morgado L.N."/>
            <person name="Niskanen T."/>
            <person name="Noordeloos M.E."/>
            <person name="Ohm R.A."/>
            <person name="Ortiz-Santana B."/>
            <person name="Ovrebo C."/>
            <person name="Racz N."/>
            <person name="Riley R."/>
            <person name="Savchenko A."/>
            <person name="Shiryaev A."/>
            <person name="Soop K."/>
            <person name="Spirin V."/>
            <person name="Szebenyi C."/>
            <person name="Tomsovsky M."/>
            <person name="Tulloss R.E."/>
            <person name="Uehling J."/>
            <person name="Grigoriev I.V."/>
            <person name="Vagvolgyi C."/>
            <person name="Papp T."/>
            <person name="Martin F.M."/>
            <person name="Miettinen O."/>
            <person name="Hibbett D.S."/>
            <person name="Nagy L.G."/>
        </authorList>
    </citation>
    <scope>NUCLEOTIDE SEQUENCE [LARGE SCALE GENOMIC DNA]</scope>
    <source>
        <strain evidence="2 3">CBS 309.79</strain>
    </source>
</reference>
<evidence type="ECO:0000313" key="3">
    <source>
        <dbReference type="Proteomes" id="UP000305067"/>
    </source>
</evidence>
<dbReference type="EMBL" id="ML178883">
    <property type="protein sequence ID" value="TFK95489.1"/>
    <property type="molecule type" value="Genomic_DNA"/>
</dbReference>
<dbReference type="OrthoDB" id="425534at2759"/>
<organism evidence="2 3">
    <name type="scientific">Pterulicium gracile</name>
    <dbReference type="NCBI Taxonomy" id="1884261"/>
    <lineage>
        <taxon>Eukaryota</taxon>
        <taxon>Fungi</taxon>
        <taxon>Dikarya</taxon>
        <taxon>Basidiomycota</taxon>
        <taxon>Agaricomycotina</taxon>
        <taxon>Agaricomycetes</taxon>
        <taxon>Agaricomycetidae</taxon>
        <taxon>Agaricales</taxon>
        <taxon>Pleurotineae</taxon>
        <taxon>Pterulaceae</taxon>
        <taxon>Pterulicium</taxon>
    </lineage>
</organism>
<keyword evidence="3" id="KW-1185">Reference proteome</keyword>